<accession>A0A835CGU4</accession>
<dbReference type="Proteomes" id="UP000634136">
    <property type="component" value="Unassembled WGS sequence"/>
</dbReference>
<evidence type="ECO:0000313" key="2">
    <source>
        <dbReference type="Proteomes" id="UP000634136"/>
    </source>
</evidence>
<keyword evidence="2" id="KW-1185">Reference proteome</keyword>
<evidence type="ECO:0000313" key="1">
    <source>
        <dbReference type="EMBL" id="KAF7841619.1"/>
    </source>
</evidence>
<protein>
    <submittedName>
        <fullName evidence="1">Uncharacterized protein</fullName>
    </submittedName>
</protein>
<dbReference type="AlphaFoldDB" id="A0A835CGU4"/>
<reference evidence="1" key="1">
    <citation type="submission" date="2020-09" db="EMBL/GenBank/DDBJ databases">
        <title>Genome-Enabled Discovery of Anthraquinone Biosynthesis in Senna tora.</title>
        <authorList>
            <person name="Kang S.-H."/>
            <person name="Pandey R.P."/>
            <person name="Lee C.-M."/>
            <person name="Sim J.-S."/>
            <person name="Jeong J.-T."/>
            <person name="Choi B.-S."/>
            <person name="Jung M."/>
            <person name="Ginzburg D."/>
            <person name="Zhao K."/>
            <person name="Won S.Y."/>
            <person name="Oh T.-J."/>
            <person name="Yu Y."/>
            <person name="Kim N.-H."/>
            <person name="Lee O.R."/>
            <person name="Lee T.-H."/>
            <person name="Bashyal P."/>
            <person name="Kim T.-S."/>
            <person name="Lee W.-H."/>
            <person name="Kawkins C."/>
            <person name="Kim C.-K."/>
            <person name="Kim J.S."/>
            <person name="Ahn B.O."/>
            <person name="Rhee S.Y."/>
            <person name="Sohng J.K."/>
        </authorList>
    </citation>
    <scope>NUCLEOTIDE SEQUENCE</scope>
    <source>
        <tissue evidence="1">Leaf</tissue>
    </source>
</reference>
<gene>
    <name evidence="1" type="ORF">G2W53_003917</name>
</gene>
<name>A0A835CGU4_9FABA</name>
<dbReference type="EMBL" id="JAAIUW010000002">
    <property type="protein sequence ID" value="KAF7841619.1"/>
    <property type="molecule type" value="Genomic_DNA"/>
</dbReference>
<sequence length="261" mass="29295">MVHCLIHLERPRYTVEGFDDLEFFAGSRTAPCRGSRWRLALGSDTGRLNWKYEREWGTRVASKMSIDSSRMHRTSPFDAPVEENLPKLNSGVLEEGLASCPGSNTYGITGGDRGPLRVMHSDGVRFFMYLYHGAFCQSLTGRPWHFVRVSGAPAIFKGIKSKMRGWQESCGRKVVSPADSAQLTSMLGEAKAPSRLERSCLELLHISAEHHRLFAQVMQLKATFESATKEVGWLRDKLGELQKRFDSLQEAHNGCANMSRS</sequence>
<proteinExistence type="predicted"/>
<organism evidence="1 2">
    <name type="scientific">Senna tora</name>
    <dbReference type="NCBI Taxonomy" id="362788"/>
    <lineage>
        <taxon>Eukaryota</taxon>
        <taxon>Viridiplantae</taxon>
        <taxon>Streptophyta</taxon>
        <taxon>Embryophyta</taxon>
        <taxon>Tracheophyta</taxon>
        <taxon>Spermatophyta</taxon>
        <taxon>Magnoliopsida</taxon>
        <taxon>eudicotyledons</taxon>
        <taxon>Gunneridae</taxon>
        <taxon>Pentapetalae</taxon>
        <taxon>rosids</taxon>
        <taxon>fabids</taxon>
        <taxon>Fabales</taxon>
        <taxon>Fabaceae</taxon>
        <taxon>Caesalpinioideae</taxon>
        <taxon>Cassia clade</taxon>
        <taxon>Senna</taxon>
    </lineage>
</organism>
<comment type="caution">
    <text evidence="1">The sequence shown here is derived from an EMBL/GenBank/DDBJ whole genome shotgun (WGS) entry which is preliminary data.</text>
</comment>